<organism evidence="2">
    <name type="scientific">Caenorhabditis remanei</name>
    <name type="common">Caenorhabditis vulgaris</name>
    <dbReference type="NCBI Taxonomy" id="31234"/>
    <lineage>
        <taxon>Eukaryota</taxon>
        <taxon>Metazoa</taxon>
        <taxon>Ecdysozoa</taxon>
        <taxon>Nematoda</taxon>
        <taxon>Chromadorea</taxon>
        <taxon>Rhabditida</taxon>
        <taxon>Rhabditina</taxon>
        <taxon>Rhabditomorpha</taxon>
        <taxon>Rhabditoidea</taxon>
        <taxon>Rhabditidae</taxon>
        <taxon>Peloderinae</taxon>
        <taxon>Caenorhabditis</taxon>
    </lineage>
</organism>
<reference evidence="1" key="1">
    <citation type="submission" date="2007-07" db="EMBL/GenBank/DDBJ databases">
        <title>PCAP assembly of the Caenorhabditis remanei genome.</title>
        <authorList>
            <consortium name="The Caenorhabditis remanei Sequencing Consortium"/>
            <person name="Wilson R.K."/>
        </authorList>
    </citation>
    <scope>NUCLEOTIDE SEQUENCE [LARGE SCALE GENOMIC DNA]</scope>
    <source>
        <strain evidence="1">PB4641</strain>
    </source>
</reference>
<dbReference type="AlphaFoldDB" id="E3M9E8"/>
<dbReference type="HOGENOM" id="CLU_2869726_0_0_1"/>
<name>E3M9E8_CAERE</name>
<evidence type="ECO:0000313" key="2">
    <source>
        <dbReference type="Proteomes" id="UP000008281"/>
    </source>
</evidence>
<sequence length="64" mass="6997">MDVTEGINAVVGRKRLADKICRVCGDNAINVMWSLASRAKRFFAETPTACIRRDASLTGSARLL</sequence>
<evidence type="ECO:0000313" key="1">
    <source>
        <dbReference type="EMBL" id="EFO96263.1"/>
    </source>
</evidence>
<accession>E3M9E8</accession>
<keyword evidence="2" id="KW-1185">Reference proteome</keyword>
<dbReference type="Proteomes" id="UP000008281">
    <property type="component" value="Unassembled WGS sequence"/>
</dbReference>
<dbReference type="InParanoid" id="E3M9E8"/>
<proteinExistence type="predicted"/>
<dbReference type="EMBL" id="DS268430">
    <property type="protein sequence ID" value="EFO96263.1"/>
    <property type="molecule type" value="Genomic_DNA"/>
</dbReference>
<protein>
    <submittedName>
        <fullName evidence="1">Uncharacterized protein</fullName>
    </submittedName>
</protein>
<gene>
    <name evidence="1" type="ORF">CRE_14537</name>
</gene>